<evidence type="ECO:0000313" key="2">
    <source>
        <dbReference type="EMBL" id="KAF6804686.1"/>
    </source>
</evidence>
<dbReference type="Proteomes" id="UP000652219">
    <property type="component" value="Unassembled WGS sequence"/>
</dbReference>
<dbReference type="EMBL" id="WIGN01000202">
    <property type="protein sequence ID" value="KAF6804686.1"/>
    <property type="molecule type" value="Genomic_DNA"/>
</dbReference>
<reference evidence="2 3" key="1">
    <citation type="journal article" date="2020" name="Phytopathology">
        <title>Genome Sequence Resources of Colletotrichum truncatum, C. plurivorum, C. musicola, and C. sojae: Four Species Pathogenic to Soybean (Glycine max).</title>
        <authorList>
            <person name="Rogerio F."/>
            <person name="Boufleur T.R."/>
            <person name="Ciampi-Guillardi M."/>
            <person name="Sukno S.A."/>
            <person name="Thon M.R."/>
            <person name="Massola Junior N.S."/>
            <person name="Baroncelli R."/>
        </authorList>
    </citation>
    <scope>NUCLEOTIDE SEQUENCE [LARGE SCALE GENOMIC DNA]</scope>
    <source>
        <strain evidence="2 3">LFN0009</strain>
    </source>
</reference>
<comment type="caution">
    <text evidence="2">The sequence shown here is derived from an EMBL/GenBank/DDBJ whole genome shotgun (WGS) entry which is preliminary data.</text>
</comment>
<feature type="compositionally biased region" description="Basic and acidic residues" evidence="1">
    <location>
        <begin position="1"/>
        <end position="16"/>
    </location>
</feature>
<sequence>MEEDGGRGRRVVEGSERSFGSRHLEQHRSSNIDEAAAGLEVLVGVGMTLPQAVWVKHHGKRTVAICESANSTLAHYFNPLFGAGEIDSRGLQLQVAWGASVVLRASVRVLPQTLLVQHEAPYRRF</sequence>
<accession>A0A8H6J217</accession>
<organism evidence="2 3">
    <name type="scientific">Colletotrichum sojae</name>
    <dbReference type="NCBI Taxonomy" id="2175907"/>
    <lineage>
        <taxon>Eukaryota</taxon>
        <taxon>Fungi</taxon>
        <taxon>Dikarya</taxon>
        <taxon>Ascomycota</taxon>
        <taxon>Pezizomycotina</taxon>
        <taxon>Sordariomycetes</taxon>
        <taxon>Hypocreomycetidae</taxon>
        <taxon>Glomerellales</taxon>
        <taxon>Glomerellaceae</taxon>
        <taxon>Colletotrichum</taxon>
        <taxon>Colletotrichum orchidearum species complex</taxon>
    </lineage>
</organism>
<name>A0A8H6J217_9PEZI</name>
<dbReference type="AlphaFoldDB" id="A0A8H6J217"/>
<feature type="region of interest" description="Disordered" evidence="1">
    <location>
        <begin position="1"/>
        <end position="28"/>
    </location>
</feature>
<gene>
    <name evidence="2" type="ORF">CSOJ01_10037</name>
</gene>
<evidence type="ECO:0000313" key="3">
    <source>
        <dbReference type="Proteomes" id="UP000652219"/>
    </source>
</evidence>
<proteinExistence type="predicted"/>
<protein>
    <submittedName>
        <fullName evidence="2">Uncharacterized protein</fullName>
    </submittedName>
</protein>
<keyword evidence="3" id="KW-1185">Reference proteome</keyword>
<evidence type="ECO:0000256" key="1">
    <source>
        <dbReference type="SAM" id="MobiDB-lite"/>
    </source>
</evidence>